<organism evidence="1">
    <name type="scientific">Arundo donax</name>
    <name type="common">Giant reed</name>
    <name type="synonym">Donax arundinaceus</name>
    <dbReference type="NCBI Taxonomy" id="35708"/>
    <lineage>
        <taxon>Eukaryota</taxon>
        <taxon>Viridiplantae</taxon>
        <taxon>Streptophyta</taxon>
        <taxon>Embryophyta</taxon>
        <taxon>Tracheophyta</taxon>
        <taxon>Spermatophyta</taxon>
        <taxon>Magnoliopsida</taxon>
        <taxon>Liliopsida</taxon>
        <taxon>Poales</taxon>
        <taxon>Poaceae</taxon>
        <taxon>PACMAD clade</taxon>
        <taxon>Arundinoideae</taxon>
        <taxon>Arundineae</taxon>
        <taxon>Arundo</taxon>
    </lineage>
</organism>
<sequence>MAHLQVLLASYVLVYGPHDTRNNRAVQMLLKRFQVIHRLAIALFYQPHLGNCQYLMEDITVLPHITFLSLMVISNGHTFGASSFHVLRLCTGVRRMLLMLKTHSEAQPACSSFCICDELTNWKTEELNLNCLQEVEISYLTGVDHEVAFVKCLFRWATVLETIKINFHHSISGSKVRELCETLLSFSRSETCVEFYLHRNAARDAKDQGTGLL</sequence>
<proteinExistence type="predicted"/>
<evidence type="ECO:0008006" key="2">
    <source>
        <dbReference type="Google" id="ProtNLM"/>
    </source>
</evidence>
<dbReference type="AlphaFoldDB" id="A0A0A9CD24"/>
<dbReference type="PANTHER" id="PTHR34709:SF61">
    <property type="entry name" value="OS07G0229100 PROTEIN"/>
    <property type="match status" value="1"/>
</dbReference>
<reference evidence="1" key="2">
    <citation type="journal article" date="2015" name="Data Brief">
        <title>Shoot transcriptome of the giant reed, Arundo donax.</title>
        <authorList>
            <person name="Barrero R.A."/>
            <person name="Guerrero F.D."/>
            <person name="Moolhuijzen P."/>
            <person name="Goolsby J.A."/>
            <person name="Tidwell J."/>
            <person name="Bellgard S.E."/>
            <person name="Bellgard M.I."/>
        </authorList>
    </citation>
    <scope>NUCLEOTIDE SEQUENCE</scope>
    <source>
        <tissue evidence="1">Shoot tissue taken approximately 20 cm above the soil surface</tissue>
    </source>
</reference>
<dbReference type="EMBL" id="GBRH01224419">
    <property type="protein sequence ID" value="JAD73476.1"/>
    <property type="molecule type" value="Transcribed_RNA"/>
</dbReference>
<protein>
    <recommendedName>
        <fullName evidence="2">FBD domain-containing protein</fullName>
    </recommendedName>
</protein>
<evidence type="ECO:0000313" key="1">
    <source>
        <dbReference type="EMBL" id="JAD73476.1"/>
    </source>
</evidence>
<dbReference type="InterPro" id="IPR055312">
    <property type="entry name" value="FBL15-like"/>
</dbReference>
<name>A0A0A9CD24_ARUDO</name>
<reference evidence="1" key="1">
    <citation type="submission" date="2014-09" db="EMBL/GenBank/DDBJ databases">
        <authorList>
            <person name="Magalhaes I.L.F."/>
            <person name="Oliveira U."/>
            <person name="Santos F.R."/>
            <person name="Vidigal T.H.D.A."/>
            <person name="Brescovit A.D."/>
            <person name="Santos A.J."/>
        </authorList>
    </citation>
    <scope>NUCLEOTIDE SEQUENCE</scope>
    <source>
        <tissue evidence="1">Shoot tissue taken approximately 20 cm above the soil surface</tissue>
    </source>
</reference>
<accession>A0A0A9CD24</accession>
<dbReference type="PANTHER" id="PTHR34709">
    <property type="entry name" value="OS10G0396666 PROTEIN"/>
    <property type="match status" value="1"/>
</dbReference>